<sequence>MLHQTQCCSEVRVSRELSSSGTEPSGTPAGVGSCPAAAQRNTRSGVRNSSGAPAVAPMRDCVPVRHSSGSPAGAVVAPTGPTGSKHLTKYHRRERLSDDRQRSRSQSRSDS</sequence>
<gene>
    <name evidence="2" type="ORF">MYCIT1_LOCUS23137</name>
</gene>
<comment type="caution">
    <text evidence="2">The sequence shown here is derived from an EMBL/GenBank/DDBJ whole genome shotgun (WGS) entry which is preliminary data.</text>
</comment>
<evidence type="ECO:0000256" key="1">
    <source>
        <dbReference type="SAM" id="MobiDB-lite"/>
    </source>
</evidence>
<reference evidence="2" key="1">
    <citation type="submission" date="2023-11" db="EMBL/GenBank/DDBJ databases">
        <authorList>
            <person name="De Vega J J."/>
            <person name="De Vega J J."/>
        </authorList>
    </citation>
    <scope>NUCLEOTIDE SEQUENCE</scope>
</reference>
<name>A0AAD2HHN8_9AGAR</name>
<dbReference type="AlphaFoldDB" id="A0AAD2HHN8"/>
<protein>
    <submittedName>
        <fullName evidence="2">Uncharacterized protein</fullName>
    </submittedName>
</protein>
<accession>A0AAD2HHN8</accession>
<proteinExistence type="predicted"/>
<feature type="region of interest" description="Disordered" evidence="1">
    <location>
        <begin position="1"/>
        <end position="111"/>
    </location>
</feature>
<keyword evidence="3" id="KW-1185">Reference proteome</keyword>
<feature type="compositionally biased region" description="Basic and acidic residues" evidence="1">
    <location>
        <begin position="95"/>
        <end position="111"/>
    </location>
</feature>
<organism evidence="2 3">
    <name type="scientific">Mycena citricolor</name>
    <dbReference type="NCBI Taxonomy" id="2018698"/>
    <lineage>
        <taxon>Eukaryota</taxon>
        <taxon>Fungi</taxon>
        <taxon>Dikarya</taxon>
        <taxon>Basidiomycota</taxon>
        <taxon>Agaricomycotina</taxon>
        <taxon>Agaricomycetes</taxon>
        <taxon>Agaricomycetidae</taxon>
        <taxon>Agaricales</taxon>
        <taxon>Marasmiineae</taxon>
        <taxon>Mycenaceae</taxon>
        <taxon>Mycena</taxon>
    </lineage>
</organism>
<dbReference type="EMBL" id="CAVNYO010000405">
    <property type="protein sequence ID" value="CAK5275415.1"/>
    <property type="molecule type" value="Genomic_DNA"/>
</dbReference>
<feature type="compositionally biased region" description="Polar residues" evidence="1">
    <location>
        <begin position="39"/>
        <end position="51"/>
    </location>
</feature>
<evidence type="ECO:0000313" key="2">
    <source>
        <dbReference type="EMBL" id="CAK5275415.1"/>
    </source>
</evidence>
<evidence type="ECO:0000313" key="3">
    <source>
        <dbReference type="Proteomes" id="UP001295794"/>
    </source>
</evidence>
<dbReference type="Proteomes" id="UP001295794">
    <property type="component" value="Unassembled WGS sequence"/>
</dbReference>